<keyword evidence="3" id="KW-1185">Reference proteome</keyword>
<dbReference type="PANTHER" id="PTHR21193:SF3">
    <property type="entry name" value="OXIDOREDUCTASE-LIKE DOMAIN-CONTAINING PROTEIN 1"/>
    <property type="match status" value="1"/>
</dbReference>
<evidence type="ECO:0000313" key="3">
    <source>
        <dbReference type="Proteomes" id="UP000243975"/>
    </source>
</evidence>
<reference evidence="2 3" key="1">
    <citation type="journal article" date="2016" name="Sci. Rep.">
        <title>The genome sequence of the outbreeding globe artichoke constructed de novo incorporating a phase-aware low-pass sequencing strategy of F1 progeny.</title>
        <authorList>
            <person name="Scaglione D."/>
            <person name="Reyes-Chin-Wo S."/>
            <person name="Acquadro A."/>
            <person name="Froenicke L."/>
            <person name="Portis E."/>
            <person name="Beitel C."/>
            <person name="Tirone M."/>
            <person name="Mauro R."/>
            <person name="Lo Monaco A."/>
            <person name="Mauromicale G."/>
            <person name="Faccioli P."/>
            <person name="Cattivelli L."/>
            <person name="Rieseberg L."/>
            <person name="Michelmore R."/>
            <person name="Lanteri S."/>
        </authorList>
    </citation>
    <scope>NUCLEOTIDE SEQUENCE [LARGE SCALE GENOMIC DNA]</scope>
    <source>
        <strain evidence="2">2C</strain>
    </source>
</reference>
<organism evidence="2 3">
    <name type="scientific">Cynara cardunculus var. scolymus</name>
    <name type="common">Globe artichoke</name>
    <name type="synonym">Cynara scolymus</name>
    <dbReference type="NCBI Taxonomy" id="59895"/>
    <lineage>
        <taxon>Eukaryota</taxon>
        <taxon>Viridiplantae</taxon>
        <taxon>Streptophyta</taxon>
        <taxon>Embryophyta</taxon>
        <taxon>Tracheophyta</taxon>
        <taxon>Spermatophyta</taxon>
        <taxon>Magnoliopsida</taxon>
        <taxon>eudicotyledons</taxon>
        <taxon>Gunneridae</taxon>
        <taxon>Pentapetalae</taxon>
        <taxon>asterids</taxon>
        <taxon>campanulids</taxon>
        <taxon>Asterales</taxon>
        <taxon>Asteraceae</taxon>
        <taxon>Carduoideae</taxon>
        <taxon>Cardueae</taxon>
        <taxon>Carduinae</taxon>
        <taxon>Cynara</taxon>
    </lineage>
</organism>
<dbReference type="InterPro" id="IPR019180">
    <property type="entry name" value="Oxidoreductase-like_N"/>
</dbReference>
<comment type="caution">
    <text evidence="2">The sequence shown here is derived from an EMBL/GenBank/DDBJ whole genome shotgun (WGS) entry which is preliminary data.</text>
</comment>
<dbReference type="EMBL" id="LEKV01004824">
    <property type="protein sequence ID" value="KVH92323.1"/>
    <property type="molecule type" value="Genomic_DNA"/>
</dbReference>
<dbReference type="STRING" id="59895.A0A103XKF0"/>
<dbReference type="PANTHER" id="PTHR21193">
    <property type="entry name" value="OXIDOREDUCTASE-LIKE DOMAIN-CONTAINING PROTEIN 1"/>
    <property type="match status" value="1"/>
</dbReference>
<evidence type="ECO:0000313" key="2">
    <source>
        <dbReference type="EMBL" id="KVH92323.1"/>
    </source>
</evidence>
<gene>
    <name evidence="2" type="ORF">Ccrd_005642</name>
</gene>
<dbReference type="Proteomes" id="UP000243975">
    <property type="component" value="Unassembled WGS sequence"/>
</dbReference>
<dbReference type="Pfam" id="PF09791">
    <property type="entry name" value="Oxidored-like"/>
    <property type="match status" value="1"/>
</dbReference>
<sequence length="191" mass="21566">MDAFSTRYPPFQRSLYISSPPGNHHRFPNLQHHGGVACRLAMRFHNLQRITTALNLSHRNRIQLSLKSTIYLDLSFDFNSNSIMDGSGAKNEIRSGDGLSAVKDTKETEKLPEIPPPPEKPLPGDCCGSGCVRCVWDIYYEELEEYNKLCKGKSDATIGSKLLHSIEENTKFIISKSNLLLFPRLPDMKEI</sequence>
<name>A0A103XKF0_CYNCS</name>
<accession>A0A103XKF0</accession>
<dbReference type="AlphaFoldDB" id="A0A103XKF0"/>
<protein>
    <submittedName>
        <fullName evidence="2">Oxidoreductase-like, N-terminal</fullName>
    </submittedName>
</protein>
<dbReference type="InterPro" id="IPR039251">
    <property type="entry name" value="OXLD1"/>
</dbReference>
<feature type="domain" description="Oxidoreductase-like" evidence="1">
    <location>
        <begin position="114"/>
        <end position="150"/>
    </location>
</feature>
<dbReference type="Gramene" id="KVH92323">
    <property type="protein sequence ID" value="KVH92323"/>
    <property type="gene ID" value="Ccrd_005642"/>
</dbReference>
<evidence type="ECO:0000259" key="1">
    <source>
        <dbReference type="Pfam" id="PF09791"/>
    </source>
</evidence>
<proteinExistence type="predicted"/>